<dbReference type="InterPro" id="IPR036388">
    <property type="entry name" value="WH-like_DNA-bd_sf"/>
</dbReference>
<evidence type="ECO:0000256" key="2">
    <source>
        <dbReference type="ARBA" id="ARBA00023015"/>
    </source>
</evidence>
<dbReference type="Gene3D" id="1.10.10.10">
    <property type="entry name" value="Winged helix-like DNA-binding domain superfamily/Winged helix DNA-binding domain"/>
    <property type="match status" value="1"/>
</dbReference>
<dbReference type="InterPro" id="IPR000847">
    <property type="entry name" value="LysR_HTH_N"/>
</dbReference>
<dbReference type="PANTHER" id="PTHR30346:SF28">
    <property type="entry name" value="HTH-TYPE TRANSCRIPTIONAL REGULATOR CYNR"/>
    <property type="match status" value="1"/>
</dbReference>
<dbReference type="RefSeq" id="WP_130657897.1">
    <property type="nucleotide sequence ID" value="NZ_SINW01000008.1"/>
</dbReference>
<evidence type="ECO:0000259" key="5">
    <source>
        <dbReference type="PROSITE" id="PS50931"/>
    </source>
</evidence>
<sequence length="287" mass="31417">MDTRFLESFVVVVESQSLADAARKLNLTSAALSLRIKALENEVGFALVARSGRTISPTASGLTLATRAKSFLADLRDFKTIGSERLLKGELRLGVASSAVAGPLCNLLLGLSDGYPEIELSVTKGSSSDLYRRLTNADLDVAMMYKPQFELPKSLEWRSVVKERYIVIASKPFGGQDPHELLRTQPFIRYDRTLWSGQLADEYLRTAGIQPKELMELDGLEAIAVLVDRGLGVSLVPNRSAPWPEGLSLAKLPLPDGAPVRDLGLLWTRGSSRLHLIEAIAEMTVDR</sequence>
<dbReference type="PROSITE" id="PS50931">
    <property type="entry name" value="HTH_LYSR"/>
    <property type="match status" value="1"/>
</dbReference>
<dbReference type="CDD" id="cd08427">
    <property type="entry name" value="PBP2_LTTR_like_2"/>
    <property type="match status" value="1"/>
</dbReference>
<keyword evidence="4" id="KW-0804">Transcription</keyword>
<accession>A0ABY1X5F1</accession>
<dbReference type="InterPro" id="IPR005119">
    <property type="entry name" value="LysR_subst-bd"/>
</dbReference>
<organism evidence="6 7">
    <name type="scientific">Rhizobium ruizarguesonis</name>
    <dbReference type="NCBI Taxonomy" id="2081791"/>
    <lineage>
        <taxon>Bacteria</taxon>
        <taxon>Pseudomonadati</taxon>
        <taxon>Pseudomonadota</taxon>
        <taxon>Alphaproteobacteria</taxon>
        <taxon>Hyphomicrobiales</taxon>
        <taxon>Rhizobiaceae</taxon>
        <taxon>Rhizobium/Agrobacterium group</taxon>
        <taxon>Rhizobium</taxon>
    </lineage>
</organism>
<dbReference type="Proteomes" id="UP000291659">
    <property type="component" value="Unassembled WGS sequence"/>
</dbReference>
<dbReference type="PANTHER" id="PTHR30346">
    <property type="entry name" value="TRANSCRIPTIONAL DUAL REGULATOR HCAR-RELATED"/>
    <property type="match status" value="1"/>
</dbReference>
<protein>
    <submittedName>
        <fullName evidence="6">LysR family transcriptional regulator</fullName>
    </submittedName>
</protein>
<comment type="caution">
    <text evidence="6">The sequence shown here is derived from an EMBL/GenBank/DDBJ whole genome shotgun (WGS) entry which is preliminary data.</text>
</comment>
<dbReference type="EMBL" id="SIOX01000001">
    <property type="protein sequence ID" value="TAX80436.1"/>
    <property type="molecule type" value="Genomic_DNA"/>
</dbReference>
<proteinExistence type="inferred from homology"/>
<evidence type="ECO:0000256" key="4">
    <source>
        <dbReference type="ARBA" id="ARBA00023163"/>
    </source>
</evidence>
<dbReference type="SUPFAM" id="SSF53850">
    <property type="entry name" value="Periplasmic binding protein-like II"/>
    <property type="match status" value="1"/>
</dbReference>
<comment type="similarity">
    <text evidence="1">Belongs to the LysR transcriptional regulatory family.</text>
</comment>
<dbReference type="Pfam" id="PF03466">
    <property type="entry name" value="LysR_substrate"/>
    <property type="match status" value="1"/>
</dbReference>
<keyword evidence="3" id="KW-0238">DNA-binding</keyword>
<name>A0ABY1X5F1_9HYPH</name>
<dbReference type="InterPro" id="IPR036390">
    <property type="entry name" value="WH_DNA-bd_sf"/>
</dbReference>
<reference evidence="6 7" key="1">
    <citation type="submission" date="2019-02" db="EMBL/GenBank/DDBJ databases">
        <title>The genomic architecture of introgression among sibling species of bacteria.</title>
        <authorList>
            <person name="Cavassim M.I.A."/>
            <person name="Moeskjaer S."/>
            <person name="Moslemi C."/>
            <person name="Fields B."/>
            <person name="Bachmann A."/>
            <person name="Vilhjalmsson B."/>
            <person name="Schierup M.H."/>
            <person name="Young J.P.W."/>
            <person name="Andersen S.U."/>
        </authorList>
    </citation>
    <scope>NUCLEOTIDE SEQUENCE [LARGE SCALE GENOMIC DNA]</scope>
    <source>
        <strain evidence="6 7">SM141A</strain>
    </source>
</reference>
<feature type="domain" description="HTH lysR-type" evidence="5">
    <location>
        <begin position="1"/>
        <end position="58"/>
    </location>
</feature>
<keyword evidence="2" id="KW-0805">Transcription regulation</keyword>
<evidence type="ECO:0000313" key="7">
    <source>
        <dbReference type="Proteomes" id="UP000291659"/>
    </source>
</evidence>
<evidence type="ECO:0000313" key="6">
    <source>
        <dbReference type="EMBL" id="TAX80436.1"/>
    </source>
</evidence>
<gene>
    <name evidence="6" type="ORF">ELH98_04860</name>
</gene>
<evidence type="ECO:0000256" key="1">
    <source>
        <dbReference type="ARBA" id="ARBA00009437"/>
    </source>
</evidence>
<dbReference type="Gene3D" id="3.40.190.10">
    <property type="entry name" value="Periplasmic binding protein-like II"/>
    <property type="match status" value="2"/>
</dbReference>
<keyword evidence="7" id="KW-1185">Reference proteome</keyword>
<dbReference type="Pfam" id="PF00126">
    <property type="entry name" value="HTH_1"/>
    <property type="match status" value="1"/>
</dbReference>
<dbReference type="SUPFAM" id="SSF46785">
    <property type="entry name" value="Winged helix' DNA-binding domain"/>
    <property type="match status" value="1"/>
</dbReference>
<evidence type="ECO:0000256" key="3">
    <source>
        <dbReference type="ARBA" id="ARBA00023125"/>
    </source>
</evidence>